<organism evidence="5 6">
    <name type="scientific">Catenovulum maritimum</name>
    <dbReference type="NCBI Taxonomy" id="1513271"/>
    <lineage>
        <taxon>Bacteria</taxon>
        <taxon>Pseudomonadati</taxon>
        <taxon>Pseudomonadota</taxon>
        <taxon>Gammaproteobacteria</taxon>
        <taxon>Alteromonadales</taxon>
        <taxon>Alteromonadaceae</taxon>
        <taxon>Catenovulum</taxon>
    </lineage>
</organism>
<feature type="chain" id="PRO_5005298605" description="Sulfatase N-terminal domain-containing protein" evidence="3">
    <location>
        <begin position="21"/>
        <end position="197"/>
    </location>
</feature>
<dbReference type="InterPro" id="IPR000917">
    <property type="entry name" value="Sulfatase_N"/>
</dbReference>
<gene>
    <name evidence="5" type="ORF">XM47_02345</name>
</gene>
<reference evidence="5 6" key="1">
    <citation type="submission" date="2015-04" db="EMBL/GenBank/DDBJ databases">
        <title>Draft Genome Sequence of the Novel Agar-Digesting Marine Bacterium Q1.</title>
        <authorList>
            <person name="Li Y."/>
            <person name="Li D."/>
            <person name="Chen G."/>
            <person name="Du Z."/>
        </authorList>
    </citation>
    <scope>NUCLEOTIDE SEQUENCE [LARGE SCALE GENOMIC DNA]</scope>
    <source>
        <strain evidence="5 6">Q1</strain>
    </source>
</reference>
<proteinExistence type="inferred from homology"/>
<dbReference type="InterPro" id="IPR050738">
    <property type="entry name" value="Sulfatase"/>
</dbReference>
<dbReference type="RefSeq" id="WP_048688987.1">
    <property type="nucleotide sequence ID" value="NZ_KQ130482.1"/>
</dbReference>
<keyword evidence="6" id="KW-1185">Reference proteome</keyword>
<dbReference type="PATRIC" id="fig|1513271.3.peg.497"/>
<dbReference type="InterPro" id="IPR017850">
    <property type="entry name" value="Alkaline_phosphatase_core_sf"/>
</dbReference>
<evidence type="ECO:0000313" key="6">
    <source>
        <dbReference type="Proteomes" id="UP000037600"/>
    </source>
</evidence>
<dbReference type="AlphaFoldDB" id="A0A0J8GW18"/>
<evidence type="ECO:0000259" key="4">
    <source>
        <dbReference type="Pfam" id="PF00884"/>
    </source>
</evidence>
<dbReference type="PROSITE" id="PS51257">
    <property type="entry name" value="PROKAR_LIPOPROTEIN"/>
    <property type="match status" value="1"/>
</dbReference>
<accession>A0A0J8GW18</accession>
<evidence type="ECO:0000256" key="2">
    <source>
        <dbReference type="ARBA" id="ARBA00022801"/>
    </source>
</evidence>
<comment type="caution">
    <text evidence="5">The sequence shown here is derived from an EMBL/GenBank/DDBJ whole genome shotgun (WGS) entry which is preliminary data.</text>
</comment>
<feature type="domain" description="Sulfatase N-terminal" evidence="4">
    <location>
        <begin position="42"/>
        <end position="117"/>
    </location>
</feature>
<dbReference type="EMBL" id="LAZL01000002">
    <property type="protein sequence ID" value="KMT66957.1"/>
    <property type="molecule type" value="Genomic_DNA"/>
</dbReference>
<protein>
    <recommendedName>
        <fullName evidence="4">Sulfatase N-terminal domain-containing protein</fullName>
    </recommendedName>
</protein>
<sequence>MTKLQLKTLVLFACVLSLCACSLKKLEEKSEINPLATSKLPPNILWIVTDDHRPDSINAYNRAVYKQNDSPLGYVESPNTDKLAAEGILFTNAFTDSPVCAPSRAAMHSGRYPFRHSRLALYDLSIDSLERNNLAYQTQYTELAQWIRHKLGNIVLGDGRIEADWSQENHYVVSNIAKGADDKKLDIPAHLINNLPR</sequence>
<dbReference type="STRING" id="1513271.XM47_02345"/>
<dbReference type="Pfam" id="PF00884">
    <property type="entry name" value="Sulfatase"/>
    <property type="match status" value="1"/>
</dbReference>
<evidence type="ECO:0000256" key="3">
    <source>
        <dbReference type="SAM" id="SignalP"/>
    </source>
</evidence>
<dbReference type="SUPFAM" id="SSF53649">
    <property type="entry name" value="Alkaline phosphatase-like"/>
    <property type="match status" value="1"/>
</dbReference>
<keyword evidence="3" id="KW-0732">Signal</keyword>
<dbReference type="PANTHER" id="PTHR42693">
    <property type="entry name" value="ARYLSULFATASE FAMILY MEMBER"/>
    <property type="match status" value="1"/>
</dbReference>
<dbReference type="PANTHER" id="PTHR42693:SF53">
    <property type="entry name" value="ENDO-4-O-SULFATASE"/>
    <property type="match status" value="1"/>
</dbReference>
<dbReference type="GO" id="GO:0004065">
    <property type="term" value="F:arylsulfatase activity"/>
    <property type="evidence" value="ECO:0007669"/>
    <property type="project" value="TreeGrafter"/>
</dbReference>
<dbReference type="Gene3D" id="3.40.720.10">
    <property type="entry name" value="Alkaline Phosphatase, subunit A"/>
    <property type="match status" value="1"/>
</dbReference>
<dbReference type="OrthoDB" id="9803751at2"/>
<keyword evidence="2" id="KW-0378">Hydrolase</keyword>
<feature type="signal peptide" evidence="3">
    <location>
        <begin position="1"/>
        <end position="20"/>
    </location>
</feature>
<evidence type="ECO:0000313" key="5">
    <source>
        <dbReference type="EMBL" id="KMT66957.1"/>
    </source>
</evidence>
<evidence type="ECO:0000256" key="1">
    <source>
        <dbReference type="ARBA" id="ARBA00008779"/>
    </source>
</evidence>
<dbReference type="Proteomes" id="UP000037600">
    <property type="component" value="Unassembled WGS sequence"/>
</dbReference>
<comment type="similarity">
    <text evidence="1">Belongs to the sulfatase family.</text>
</comment>
<name>A0A0J8GW18_9ALTE</name>